<dbReference type="EMBL" id="VWOJ01000003">
    <property type="protein sequence ID" value="KAA5802197.1"/>
    <property type="molecule type" value="Genomic_DNA"/>
</dbReference>
<dbReference type="AlphaFoldDB" id="A0A5M6ZEF7"/>
<dbReference type="Proteomes" id="UP000325122">
    <property type="component" value="Unassembled WGS sequence"/>
</dbReference>
<evidence type="ECO:0000256" key="1">
    <source>
        <dbReference type="SAM" id="SignalP"/>
    </source>
</evidence>
<name>A0A5M6ZEF7_9PROT</name>
<evidence type="ECO:0000313" key="3">
    <source>
        <dbReference type="Proteomes" id="UP000325122"/>
    </source>
</evidence>
<feature type="chain" id="PRO_5024363666" description="Lipoprotein" evidence="1">
    <location>
        <begin position="24"/>
        <end position="290"/>
    </location>
</feature>
<accession>A0A5M6ZEF7</accession>
<gene>
    <name evidence="2" type="ORF">F1654_10165</name>
</gene>
<sequence length="290" mass="31173">MRVSSRHAALASVVAAGVMAACAAAPGWTLTPPSPPPPSHHHCCTHPGGPTIQPPSIHIGGPRIHVRGPNIHVGVHNSLNVNVNVQASASANAMAMASGQAGASTIVYAGGGHVSGGQAPAATALSGLRLAGMSERYEEERTRIREEWRLIRAICIDDRGAPHPAARPDPSERADPEFDGELFRCVPGTALQATMGWREDGVDRFEGGETIMCEKGEALRHEPGGRVFCARQSTQRDCHERSLLRLHGPGVKWVYMRWEERYRETRERRVASSEASSFTLMLDGGVGGYR</sequence>
<feature type="signal peptide" evidence="1">
    <location>
        <begin position="1"/>
        <end position="23"/>
    </location>
</feature>
<keyword evidence="3" id="KW-1185">Reference proteome</keyword>
<evidence type="ECO:0008006" key="4">
    <source>
        <dbReference type="Google" id="ProtNLM"/>
    </source>
</evidence>
<keyword evidence="1" id="KW-0732">Signal</keyword>
<dbReference type="RefSeq" id="WP_150023448.1">
    <property type="nucleotide sequence ID" value="NZ_VWOJ01000003.1"/>
</dbReference>
<protein>
    <recommendedName>
        <fullName evidence="4">Lipoprotein</fullName>
    </recommendedName>
</protein>
<organism evidence="2 3">
    <name type="scientific">Alkalicaulis satelles</name>
    <dbReference type="NCBI Taxonomy" id="2609175"/>
    <lineage>
        <taxon>Bacteria</taxon>
        <taxon>Pseudomonadati</taxon>
        <taxon>Pseudomonadota</taxon>
        <taxon>Alphaproteobacteria</taxon>
        <taxon>Maricaulales</taxon>
        <taxon>Maricaulaceae</taxon>
        <taxon>Alkalicaulis</taxon>
    </lineage>
</organism>
<reference evidence="2 3" key="1">
    <citation type="submission" date="2019-09" db="EMBL/GenBank/DDBJ databases">
        <authorList>
            <person name="Kevbrin V."/>
            <person name="Grouzdev D.S."/>
        </authorList>
    </citation>
    <scope>NUCLEOTIDE SEQUENCE [LARGE SCALE GENOMIC DNA]</scope>
    <source>
        <strain evidence="2 3">G-192</strain>
    </source>
</reference>
<comment type="caution">
    <text evidence="2">The sequence shown here is derived from an EMBL/GenBank/DDBJ whole genome shotgun (WGS) entry which is preliminary data.</text>
</comment>
<evidence type="ECO:0000313" key="2">
    <source>
        <dbReference type="EMBL" id="KAA5802197.1"/>
    </source>
</evidence>
<proteinExistence type="predicted"/>
<dbReference type="PROSITE" id="PS51257">
    <property type="entry name" value="PROKAR_LIPOPROTEIN"/>
    <property type="match status" value="1"/>
</dbReference>